<dbReference type="InterPro" id="IPR036179">
    <property type="entry name" value="Ig-like_dom_sf"/>
</dbReference>
<dbReference type="GO" id="GO:0005102">
    <property type="term" value="F:signaling receptor binding"/>
    <property type="evidence" value="ECO:0007669"/>
    <property type="project" value="TreeGrafter"/>
</dbReference>
<comment type="subcellular location">
    <subcellularLocation>
        <location evidence="1">Membrane</location>
    </subcellularLocation>
</comment>
<dbReference type="GeneTree" id="ENSGT00940000176982"/>
<dbReference type="PANTHER" id="PTHR24100:SF151">
    <property type="entry name" value="ICOS LIGAND"/>
    <property type="match status" value="1"/>
</dbReference>
<dbReference type="Pfam" id="PF07686">
    <property type="entry name" value="V-set"/>
    <property type="match status" value="1"/>
</dbReference>
<dbReference type="AlphaFoldDB" id="A0A3P8TYM4"/>
<dbReference type="Ensembl" id="ENSAPET00000028868.1">
    <property type="protein sequence ID" value="ENSAPEP00000028123.1"/>
    <property type="gene ID" value="ENSAPEG00000019969.1"/>
</dbReference>
<evidence type="ECO:0000259" key="4">
    <source>
        <dbReference type="Pfam" id="PF07686"/>
    </source>
</evidence>
<name>A0A3P8TYM4_AMPPE</name>
<reference evidence="5" key="3">
    <citation type="submission" date="2025-09" db="UniProtKB">
        <authorList>
            <consortium name="Ensembl"/>
        </authorList>
    </citation>
    <scope>IDENTIFICATION</scope>
</reference>
<organism evidence="5 6">
    <name type="scientific">Amphiprion percula</name>
    <name type="common">Orange clownfish</name>
    <name type="synonym">Lutjanus percula</name>
    <dbReference type="NCBI Taxonomy" id="161767"/>
    <lineage>
        <taxon>Eukaryota</taxon>
        <taxon>Metazoa</taxon>
        <taxon>Chordata</taxon>
        <taxon>Craniata</taxon>
        <taxon>Vertebrata</taxon>
        <taxon>Euteleostomi</taxon>
        <taxon>Actinopterygii</taxon>
        <taxon>Neopterygii</taxon>
        <taxon>Teleostei</taxon>
        <taxon>Neoteleostei</taxon>
        <taxon>Acanthomorphata</taxon>
        <taxon>Ovalentaria</taxon>
        <taxon>Pomacentridae</taxon>
        <taxon>Amphiprion</taxon>
    </lineage>
</organism>
<evidence type="ECO:0000313" key="5">
    <source>
        <dbReference type="Ensembl" id="ENSAPEP00000028123.1"/>
    </source>
</evidence>
<evidence type="ECO:0000256" key="1">
    <source>
        <dbReference type="ARBA" id="ARBA00004370"/>
    </source>
</evidence>
<dbReference type="InterPro" id="IPR013783">
    <property type="entry name" value="Ig-like_fold"/>
</dbReference>
<dbReference type="OMA" id="RICIGCC"/>
<keyword evidence="6" id="KW-1185">Reference proteome</keyword>
<dbReference type="InterPro" id="IPR013106">
    <property type="entry name" value="Ig_V-set"/>
</dbReference>
<dbReference type="PANTHER" id="PTHR24100">
    <property type="entry name" value="BUTYROPHILIN"/>
    <property type="match status" value="1"/>
</dbReference>
<dbReference type="InterPro" id="IPR050504">
    <property type="entry name" value="IgSF_BTN/MOG"/>
</dbReference>
<dbReference type="GO" id="GO:0009897">
    <property type="term" value="C:external side of plasma membrane"/>
    <property type="evidence" value="ECO:0007669"/>
    <property type="project" value="TreeGrafter"/>
</dbReference>
<dbReference type="STRING" id="161767.ENSAPEP00000028123"/>
<reference evidence="5" key="2">
    <citation type="submission" date="2025-08" db="UniProtKB">
        <authorList>
            <consortium name="Ensembl"/>
        </authorList>
    </citation>
    <scope>IDENTIFICATION</scope>
</reference>
<protein>
    <recommendedName>
        <fullName evidence="4">Immunoglobulin V-set domain-containing protein</fullName>
    </recommendedName>
</protein>
<dbReference type="Proteomes" id="UP000265080">
    <property type="component" value="Chromosome 23"/>
</dbReference>
<proteinExistence type="predicted"/>
<keyword evidence="2" id="KW-0472">Membrane</keyword>
<reference evidence="5 6" key="1">
    <citation type="submission" date="2018-03" db="EMBL/GenBank/DDBJ databases">
        <title>Finding Nemo's genes: A chromosome-scale reference assembly of the genome of the orange clownfish Amphiprion percula.</title>
        <authorList>
            <person name="Lehmann R."/>
        </authorList>
    </citation>
    <scope>NUCLEOTIDE SEQUENCE</scope>
</reference>
<dbReference type="SUPFAM" id="SSF48726">
    <property type="entry name" value="Immunoglobulin"/>
    <property type="match status" value="1"/>
</dbReference>
<accession>A0A3P8TYM4</accession>
<dbReference type="Gene3D" id="2.60.40.10">
    <property type="entry name" value="Immunoglobulins"/>
    <property type="match status" value="1"/>
</dbReference>
<feature type="domain" description="Immunoglobulin V-set" evidence="4">
    <location>
        <begin position="8"/>
        <end position="88"/>
    </location>
</feature>
<dbReference type="GO" id="GO:0050852">
    <property type="term" value="P:T cell receptor signaling pathway"/>
    <property type="evidence" value="ECO:0007669"/>
    <property type="project" value="TreeGrafter"/>
</dbReference>
<evidence type="ECO:0000256" key="2">
    <source>
        <dbReference type="ARBA" id="ARBA00023136"/>
    </source>
</evidence>
<dbReference type="GO" id="GO:0001817">
    <property type="term" value="P:regulation of cytokine production"/>
    <property type="evidence" value="ECO:0007669"/>
    <property type="project" value="TreeGrafter"/>
</dbReference>
<keyword evidence="3" id="KW-0393">Immunoglobulin domain</keyword>
<evidence type="ECO:0000256" key="3">
    <source>
        <dbReference type="ARBA" id="ARBA00023319"/>
    </source>
</evidence>
<evidence type="ECO:0000313" key="6">
    <source>
        <dbReference type="Proteomes" id="UP000265080"/>
    </source>
</evidence>
<sequence length="150" mass="16948">MKVRQQMTKISVLKWSRPNGNSDGYVYFYRNNRCFNSYQHPRFHGRVQLRQPDMKDGDATLILRNVTELDAGIYECYTSVKNPGRSKRSSVETSQFINLMVTGESNEYSFLNIIVVSANANGNANASSSANINARLVVPAKVRLILSTKH</sequence>